<dbReference type="Proteomes" id="UP000184339">
    <property type="component" value="Unassembled WGS sequence"/>
</dbReference>
<dbReference type="InterPro" id="IPR037523">
    <property type="entry name" value="VOC_core"/>
</dbReference>
<gene>
    <name evidence="2" type="ORF">SAMN05192549_113148</name>
</gene>
<dbReference type="PROSITE" id="PS51819">
    <property type="entry name" value="VOC"/>
    <property type="match status" value="1"/>
</dbReference>
<dbReference type="RefSeq" id="WP_072788502.1">
    <property type="nucleotide sequence ID" value="NZ_FRCX01000013.1"/>
</dbReference>
<dbReference type="SUPFAM" id="SSF54593">
    <property type="entry name" value="Glyoxalase/Bleomycin resistance protein/Dihydroxybiphenyl dioxygenase"/>
    <property type="match status" value="1"/>
</dbReference>
<reference evidence="3" key="1">
    <citation type="submission" date="2016-11" db="EMBL/GenBank/DDBJ databases">
        <authorList>
            <person name="Varghese N."/>
            <person name="Submissions S."/>
        </authorList>
    </citation>
    <scope>NUCLEOTIDE SEQUENCE [LARGE SCALE GENOMIC DNA]</scope>
    <source>
        <strain evidence="3">Sac-22</strain>
    </source>
</reference>
<dbReference type="InterPro" id="IPR004360">
    <property type="entry name" value="Glyas_Fos-R_dOase_dom"/>
</dbReference>
<evidence type="ECO:0000259" key="1">
    <source>
        <dbReference type="PROSITE" id="PS51819"/>
    </source>
</evidence>
<dbReference type="OrthoDB" id="793940at2"/>
<dbReference type="STRING" id="551987.SAMN05192549_113148"/>
<sequence>MNALYPFHLAFFVRDLDEARGFYGGVLGFTEGRSTERWVDFDCLGHQLSLHLKPGMQVSAQAGQVDGEAVPMPHFGIVLDMPKWHGLAKSVRAAGVSFVVEPHVRFAGQPGEQSTMFFLDPSGNALEFKGLAALNQLFAR</sequence>
<accession>A0A1M7R7L3</accession>
<dbReference type="InterPro" id="IPR029068">
    <property type="entry name" value="Glyas_Bleomycin-R_OHBP_Dase"/>
</dbReference>
<evidence type="ECO:0000313" key="3">
    <source>
        <dbReference type="Proteomes" id="UP000184339"/>
    </source>
</evidence>
<name>A0A1M7R7L3_9BURK</name>
<proteinExistence type="predicted"/>
<protein>
    <recommendedName>
        <fullName evidence="1">VOC domain-containing protein</fullName>
    </recommendedName>
</protein>
<dbReference type="CDD" id="cd08357">
    <property type="entry name" value="VOC_like"/>
    <property type="match status" value="1"/>
</dbReference>
<organism evidence="2 3">
    <name type="scientific">Duganella sacchari</name>
    <dbReference type="NCBI Taxonomy" id="551987"/>
    <lineage>
        <taxon>Bacteria</taxon>
        <taxon>Pseudomonadati</taxon>
        <taxon>Pseudomonadota</taxon>
        <taxon>Betaproteobacteria</taxon>
        <taxon>Burkholderiales</taxon>
        <taxon>Oxalobacteraceae</taxon>
        <taxon>Telluria group</taxon>
        <taxon>Duganella</taxon>
    </lineage>
</organism>
<evidence type="ECO:0000313" key="2">
    <source>
        <dbReference type="EMBL" id="SHN42109.1"/>
    </source>
</evidence>
<dbReference type="EMBL" id="FRCX01000013">
    <property type="protein sequence ID" value="SHN42109.1"/>
    <property type="molecule type" value="Genomic_DNA"/>
</dbReference>
<feature type="domain" description="VOC" evidence="1">
    <location>
        <begin position="5"/>
        <end position="131"/>
    </location>
</feature>
<dbReference type="PANTHER" id="PTHR39434">
    <property type="match status" value="1"/>
</dbReference>
<dbReference type="AlphaFoldDB" id="A0A1M7R7L3"/>
<dbReference type="PANTHER" id="PTHR39434:SF1">
    <property type="entry name" value="VOC DOMAIN-CONTAINING PROTEIN"/>
    <property type="match status" value="1"/>
</dbReference>
<dbReference type="Gene3D" id="3.10.180.10">
    <property type="entry name" value="2,3-Dihydroxybiphenyl 1,2-Dioxygenase, domain 1"/>
    <property type="match status" value="1"/>
</dbReference>
<keyword evidence="3" id="KW-1185">Reference proteome</keyword>
<dbReference type="Pfam" id="PF00903">
    <property type="entry name" value="Glyoxalase"/>
    <property type="match status" value="1"/>
</dbReference>